<dbReference type="AlphaFoldDB" id="A0A0B7FLH1"/>
<organism evidence="1 2">
    <name type="scientific">Thanatephorus cucumeris (strain AG1-IB / isolate 7/3/14)</name>
    <name type="common">Lettuce bottom rot fungus</name>
    <name type="synonym">Rhizoctonia solani</name>
    <dbReference type="NCBI Taxonomy" id="1108050"/>
    <lineage>
        <taxon>Eukaryota</taxon>
        <taxon>Fungi</taxon>
        <taxon>Dikarya</taxon>
        <taxon>Basidiomycota</taxon>
        <taxon>Agaricomycotina</taxon>
        <taxon>Agaricomycetes</taxon>
        <taxon>Cantharellales</taxon>
        <taxon>Ceratobasidiaceae</taxon>
        <taxon>Rhizoctonia</taxon>
        <taxon>Rhizoctonia solani AG-1</taxon>
    </lineage>
</organism>
<protein>
    <submittedName>
        <fullName evidence="1">Uncharacterized protein</fullName>
    </submittedName>
</protein>
<evidence type="ECO:0000313" key="2">
    <source>
        <dbReference type="Proteomes" id="UP000059188"/>
    </source>
</evidence>
<dbReference type="EMBL" id="LN679102">
    <property type="protein sequence ID" value="CEL57769.1"/>
    <property type="molecule type" value="Genomic_DNA"/>
</dbReference>
<keyword evidence="2" id="KW-1185">Reference proteome</keyword>
<dbReference type="Proteomes" id="UP000059188">
    <property type="component" value="Unassembled WGS sequence"/>
</dbReference>
<proteinExistence type="predicted"/>
<gene>
    <name evidence="1" type="ORF">RSOLAG1IB_02513</name>
</gene>
<evidence type="ECO:0000313" key="1">
    <source>
        <dbReference type="EMBL" id="CEL57769.1"/>
    </source>
</evidence>
<accession>A0A0B7FLH1</accession>
<reference evidence="1 2" key="1">
    <citation type="submission" date="2014-11" db="EMBL/GenBank/DDBJ databases">
        <authorList>
            <person name="Wibberg Daniel"/>
        </authorList>
    </citation>
    <scope>NUCLEOTIDE SEQUENCE [LARGE SCALE GENOMIC DNA]</scope>
    <source>
        <strain evidence="1">Rhizoctonia solani AG1-IB 7/3/14</strain>
    </source>
</reference>
<sequence length="69" mass="7901">MRGQTKTEKTILGAEEAVREVYKARDTGQWAMVVELKITMVDERDQQPVKVVLSQIHHLIGTATCRSRY</sequence>
<name>A0A0B7FLH1_THACB</name>